<dbReference type="OrthoDB" id="9799053at2"/>
<dbReference type="AlphaFoldDB" id="A0A4V2QD04"/>
<comment type="caution">
    <text evidence="2">The sequence shown here is derived from an EMBL/GenBank/DDBJ whole genome shotgun (WGS) entry which is preliminary data.</text>
</comment>
<name>A0A4V2QD04_HYDET</name>
<organism evidence="2 3">
    <name type="scientific">Hydrogenispora ethanolica</name>
    <dbReference type="NCBI Taxonomy" id="1082276"/>
    <lineage>
        <taxon>Bacteria</taxon>
        <taxon>Bacillati</taxon>
        <taxon>Bacillota</taxon>
        <taxon>Hydrogenispora</taxon>
    </lineage>
</organism>
<dbReference type="SUPFAM" id="SSF51182">
    <property type="entry name" value="RmlC-like cupins"/>
    <property type="match status" value="1"/>
</dbReference>
<dbReference type="RefSeq" id="WP_132015694.1">
    <property type="nucleotide sequence ID" value="NZ_SLUN01000025.1"/>
</dbReference>
<feature type="domain" description="(S)-ureidoglycine aminohydrolase cupin" evidence="1">
    <location>
        <begin position="16"/>
        <end position="85"/>
    </location>
</feature>
<keyword evidence="3" id="KW-1185">Reference proteome</keyword>
<dbReference type="Proteomes" id="UP000295008">
    <property type="component" value="Unassembled WGS sequence"/>
</dbReference>
<evidence type="ECO:0000259" key="1">
    <source>
        <dbReference type="Pfam" id="PF05899"/>
    </source>
</evidence>
<evidence type="ECO:0000313" key="3">
    <source>
        <dbReference type="Proteomes" id="UP000295008"/>
    </source>
</evidence>
<dbReference type="InterPro" id="IPR014710">
    <property type="entry name" value="RmlC-like_jellyroll"/>
</dbReference>
<dbReference type="InterPro" id="IPR008579">
    <property type="entry name" value="UGlyAH_Cupin_dom"/>
</dbReference>
<evidence type="ECO:0000313" key="2">
    <source>
        <dbReference type="EMBL" id="TCL62407.1"/>
    </source>
</evidence>
<dbReference type="PANTHER" id="PTHR33271:SF22">
    <property type="entry name" value="OS04G0445200 PROTEIN"/>
    <property type="match status" value="1"/>
</dbReference>
<dbReference type="InterPro" id="IPR011051">
    <property type="entry name" value="RmlC_Cupin_sf"/>
</dbReference>
<proteinExistence type="predicted"/>
<dbReference type="EMBL" id="SLUN01000025">
    <property type="protein sequence ID" value="TCL62407.1"/>
    <property type="molecule type" value="Genomic_DNA"/>
</dbReference>
<dbReference type="Gene3D" id="2.60.120.10">
    <property type="entry name" value="Jelly Rolls"/>
    <property type="match status" value="1"/>
</dbReference>
<accession>A0A4V2QD04</accession>
<sequence>MEITVVRPTPEQLECLNVDTWPIWECGPSTFDWHYDEPETCYLLEGQVTVTADGQSVSFGKGDLVTFPEGLSCVWTVREKVRKYYRFG</sequence>
<dbReference type="PANTHER" id="PTHR33271">
    <property type="entry name" value="OS04G0445200 PROTEIN"/>
    <property type="match status" value="1"/>
</dbReference>
<gene>
    <name evidence="2" type="ORF">EDC14_102526</name>
</gene>
<dbReference type="Pfam" id="PF05899">
    <property type="entry name" value="Cupin_3"/>
    <property type="match status" value="1"/>
</dbReference>
<reference evidence="2 3" key="1">
    <citation type="submission" date="2019-03" db="EMBL/GenBank/DDBJ databases">
        <title>Genomic Encyclopedia of Type Strains, Phase IV (KMG-IV): sequencing the most valuable type-strain genomes for metagenomic binning, comparative biology and taxonomic classification.</title>
        <authorList>
            <person name="Goeker M."/>
        </authorList>
    </citation>
    <scope>NUCLEOTIDE SEQUENCE [LARGE SCALE GENOMIC DNA]</scope>
    <source>
        <strain evidence="2 3">LX-B</strain>
    </source>
</reference>
<dbReference type="CDD" id="cd02227">
    <property type="entry name" value="cupin_TM1112-like"/>
    <property type="match status" value="1"/>
</dbReference>
<protein>
    <recommendedName>
        <fullName evidence="1">(S)-ureidoglycine aminohydrolase cupin domain-containing protein</fullName>
    </recommendedName>
</protein>